<keyword evidence="8" id="KW-0407">Ion channel</keyword>
<sequence length="101" mass="11848">MSTKKHLLFRRLPTISREDFELIFDVLDKNSDDKINVEEFNDICHAIALKFRQEDTVKKFAFYNSSRSRTLRNFVKSIMFKYVVAIVILLNLGTVITETTV</sequence>
<dbReference type="GO" id="GO:0034702">
    <property type="term" value="C:monoatomic ion channel complex"/>
    <property type="evidence" value="ECO:0007669"/>
    <property type="project" value="UniProtKB-KW"/>
</dbReference>
<dbReference type="PANTHER" id="PTHR46988:SF2">
    <property type="entry name" value="TWO PORE CALCIUM CHANNEL PROTEIN 1"/>
    <property type="match status" value="1"/>
</dbReference>
<feature type="domain" description="EF-hand" evidence="10">
    <location>
        <begin position="15"/>
        <end position="50"/>
    </location>
</feature>
<comment type="caution">
    <text evidence="11">The sequence shown here is derived from an EMBL/GenBank/DDBJ whole genome shotgun (WGS) entry which is preliminary data.</text>
</comment>
<keyword evidence="1" id="KW-0813">Transport</keyword>
<dbReference type="Gene3D" id="1.10.238.10">
    <property type="entry name" value="EF-hand"/>
    <property type="match status" value="1"/>
</dbReference>
<dbReference type="Proteomes" id="UP001206925">
    <property type="component" value="Unassembled WGS sequence"/>
</dbReference>
<dbReference type="AlphaFoldDB" id="A0AAD5GGA1"/>
<accession>A0AAD5GGA1</accession>
<dbReference type="GO" id="GO:0005245">
    <property type="term" value="F:voltage-gated calcium channel activity"/>
    <property type="evidence" value="ECO:0007669"/>
    <property type="project" value="InterPro"/>
</dbReference>
<keyword evidence="7" id="KW-0406">Ion transport</keyword>
<dbReference type="PROSITE" id="PS00018">
    <property type="entry name" value="EF_HAND_1"/>
    <property type="match status" value="1"/>
</dbReference>
<dbReference type="InterPro" id="IPR002048">
    <property type="entry name" value="EF_hand_dom"/>
</dbReference>
<reference evidence="11" key="1">
    <citation type="submission" date="2022-06" db="EMBL/GenBank/DDBJ databases">
        <title>Uncovering the hologenomic basis of an extraordinary plant invasion.</title>
        <authorList>
            <person name="Bieker V.C."/>
            <person name="Martin M.D."/>
            <person name="Gilbert T."/>
            <person name="Hodgins K."/>
            <person name="Battlay P."/>
            <person name="Petersen B."/>
            <person name="Wilson J."/>
        </authorList>
    </citation>
    <scope>NUCLEOTIDE SEQUENCE</scope>
    <source>
        <strain evidence="11">AA19_3_7</strain>
        <tissue evidence="11">Leaf</tissue>
    </source>
</reference>
<protein>
    <recommendedName>
        <fullName evidence="10">EF-hand domain-containing protein</fullName>
    </recommendedName>
</protein>
<keyword evidence="5" id="KW-0106">Calcium</keyword>
<evidence type="ECO:0000256" key="7">
    <source>
        <dbReference type="ARBA" id="ARBA00023065"/>
    </source>
</evidence>
<keyword evidence="12" id="KW-1185">Reference proteome</keyword>
<evidence type="ECO:0000256" key="5">
    <source>
        <dbReference type="ARBA" id="ARBA00022837"/>
    </source>
</evidence>
<dbReference type="GO" id="GO:0000325">
    <property type="term" value="C:plant-type vacuole"/>
    <property type="evidence" value="ECO:0007669"/>
    <property type="project" value="TreeGrafter"/>
</dbReference>
<keyword evidence="9" id="KW-0472">Membrane</keyword>
<keyword evidence="9" id="KW-0812">Transmembrane</keyword>
<dbReference type="PANTHER" id="PTHR46988">
    <property type="entry name" value="TWO PORE CALCIUM CHANNEL PROTEIN 1"/>
    <property type="match status" value="1"/>
</dbReference>
<keyword evidence="4" id="KW-0677">Repeat</keyword>
<evidence type="ECO:0000256" key="1">
    <source>
        <dbReference type="ARBA" id="ARBA00022448"/>
    </source>
</evidence>
<evidence type="ECO:0000256" key="6">
    <source>
        <dbReference type="ARBA" id="ARBA00022882"/>
    </source>
</evidence>
<evidence type="ECO:0000256" key="2">
    <source>
        <dbReference type="ARBA" id="ARBA00022568"/>
    </source>
</evidence>
<evidence type="ECO:0000259" key="10">
    <source>
        <dbReference type="PROSITE" id="PS50222"/>
    </source>
</evidence>
<gene>
    <name evidence="11" type="ORF">M8C21_008540</name>
</gene>
<dbReference type="PROSITE" id="PS50222">
    <property type="entry name" value="EF_HAND_2"/>
    <property type="match status" value="1"/>
</dbReference>
<dbReference type="SUPFAM" id="SSF47473">
    <property type="entry name" value="EF-hand"/>
    <property type="match status" value="1"/>
</dbReference>
<evidence type="ECO:0000256" key="9">
    <source>
        <dbReference type="SAM" id="Phobius"/>
    </source>
</evidence>
<keyword evidence="3" id="KW-0107">Calcium channel</keyword>
<keyword evidence="9" id="KW-1133">Transmembrane helix</keyword>
<dbReference type="InterPro" id="IPR011992">
    <property type="entry name" value="EF-hand-dom_pair"/>
</dbReference>
<organism evidence="11 12">
    <name type="scientific">Ambrosia artemisiifolia</name>
    <name type="common">Common ragweed</name>
    <dbReference type="NCBI Taxonomy" id="4212"/>
    <lineage>
        <taxon>Eukaryota</taxon>
        <taxon>Viridiplantae</taxon>
        <taxon>Streptophyta</taxon>
        <taxon>Embryophyta</taxon>
        <taxon>Tracheophyta</taxon>
        <taxon>Spermatophyta</taxon>
        <taxon>Magnoliopsida</taxon>
        <taxon>eudicotyledons</taxon>
        <taxon>Gunneridae</taxon>
        <taxon>Pentapetalae</taxon>
        <taxon>asterids</taxon>
        <taxon>campanulids</taxon>
        <taxon>Asterales</taxon>
        <taxon>Asteraceae</taxon>
        <taxon>Asteroideae</taxon>
        <taxon>Heliantheae alliance</taxon>
        <taxon>Heliantheae</taxon>
        <taxon>Ambrosia</taxon>
    </lineage>
</organism>
<evidence type="ECO:0000256" key="4">
    <source>
        <dbReference type="ARBA" id="ARBA00022737"/>
    </source>
</evidence>
<keyword evidence="6" id="KW-0851">Voltage-gated channel</keyword>
<proteinExistence type="predicted"/>
<evidence type="ECO:0000313" key="11">
    <source>
        <dbReference type="EMBL" id="KAI7741460.1"/>
    </source>
</evidence>
<dbReference type="GO" id="GO:0005774">
    <property type="term" value="C:vacuolar membrane"/>
    <property type="evidence" value="ECO:0007669"/>
    <property type="project" value="TreeGrafter"/>
</dbReference>
<evidence type="ECO:0000256" key="3">
    <source>
        <dbReference type="ARBA" id="ARBA00022673"/>
    </source>
</evidence>
<name>A0AAD5GGA1_AMBAR</name>
<evidence type="ECO:0000313" key="12">
    <source>
        <dbReference type="Proteomes" id="UP001206925"/>
    </source>
</evidence>
<feature type="transmembrane region" description="Helical" evidence="9">
    <location>
        <begin position="78"/>
        <end position="96"/>
    </location>
</feature>
<dbReference type="InterPro" id="IPR044581">
    <property type="entry name" value="TPC1_plant"/>
</dbReference>
<dbReference type="EMBL" id="JAMZMK010008196">
    <property type="protein sequence ID" value="KAI7741460.1"/>
    <property type="molecule type" value="Genomic_DNA"/>
</dbReference>
<keyword evidence="2" id="KW-0109">Calcium transport</keyword>
<dbReference type="GO" id="GO:0005509">
    <property type="term" value="F:calcium ion binding"/>
    <property type="evidence" value="ECO:0007669"/>
    <property type="project" value="InterPro"/>
</dbReference>
<dbReference type="InterPro" id="IPR018247">
    <property type="entry name" value="EF_Hand_1_Ca_BS"/>
</dbReference>
<evidence type="ECO:0000256" key="8">
    <source>
        <dbReference type="ARBA" id="ARBA00023303"/>
    </source>
</evidence>